<dbReference type="Gene3D" id="3.20.20.80">
    <property type="entry name" value="Glycosidases"/>
    <property type="match status" value="1"/>
</dbReference>
<dbReference type="InterPro" id="IPR017853">
    <property type="entry name" value="GH"/>
</dbReference>
<evidence type="ECO:0000313" key="9">
    <source>
        <dbReference type="Proteomes" id="UP001165367"/>
    </source>
</evidence>
<dbReference type="Pfam" id="PF22848">
    <property type="entry name" value="ASD1_dom"/>
    <property type="match status" value="1"/>
</dbReference>
<dbReference type="EMBL" id="JAKLTR010000002">
    <property type="protein sequence ID" value="MCG2613206.1"/>
    <property type="molecule type" value="Genomic_DNA"/>
</dbReference>
<feature type="signal peptide" evidence="6">
    <location>
        <begin position="1"/>
        <end position="20"/>
    </location>
</feature>
<dbReference type="Pfam" id="PF02018">
    <property type="entry name" value="CBM_4_9"/>
    <property type="match status" value="1"/>
</dbReference>
<evidence type="ECO:0000256" key="5">
    <source>
        <dbReference type="ARBA" id="ARBA00022801"/>
    </source>
</evidence>
<evidence type="ECO:0000256" key="6">
    <source>
        <dbReference type="SAM" id="SignalP"/>
    </source>
</evidence>
<dbReference type="Pfam" id="PF06964">
    <property type="entry name" value="Alpha-L-AF_C"/>
    <property type="match status" value="1"/>
</dbReference>
<dbReference type="SUPFAM" id="SSF49785">
    <property type="entry name" value="Galactose-binding domain-like"/>
    <property type="match status" value="1"/>
</dbReference>
<proteinExistence type="inferred from homology"/>
<keyword evidence="5" id="KW-0378">Hydrolase</keyword>
<dbReference type="InterPro" id="IPR023296">
    <property type="entry name" value="Glyco_hydro_beta-prop_sf"/>
</dbReference>
<sequence length="855" mass="94782">MLKRLFASFIIILFCVPSYAGAPDSVYLFAYSSLKNGGRNGLHFAWSRDGHEWNSIGNEFAYVRSDYGRWGSQKRMISPVLFQGADGIWHCVWALNEEVNQFAHAASADLINWGRQTYPYLPEGTRFADPDIAYDQKGKSYAIMFTNKTDQQNAVTTKDFKSFTAVSATAKTTGWVQKKTVAVRGNNESGTVHKVAWSVIEQLIRTYQTQQYRIILEGEDAKKDSLRFATLKPLEVSVQLQPSAGKPISSMLTGVFFEDINYAADGGLYAELIQNRDFEYALTDKESRDKNWNETHSWSLTGNDISWKVDSINPIHPNNAHYALLETKVTGGMLVNSGFDGVAVKAGETYRFSVSLKAIDPNAKSVTVLLLGKEGKTLAQTTINGAGSNWKKFNVSLIASATDGEARLALQPREAGILAIDMVSLFPAKTFKGRVNGLRADLAQKVAEIRPRFVRFPGGCVAHGDGIGNIYHWKNTIGPLEARKPQRNLWGYHQTAGLGYFEYFQFCEDIGAEPVPVVAAGVPCQNSGVGGGGQQGGIPMAEMDQYVQDVIDLIEYANGDIKTVWGRRRAESGHPAPFNLKYIGIGNEDLITDVFEERYLMICKAVKAKYPEIVVIGTVGPFFEGTDYREGWAIADREKIEMVDEHYYQTPGWFINNQDFYDSYDRSKSKVYLGEYASRGTTLFNALSEALYLTGVERNADIVTMASYAPLLAKEGHTQWNPDLIYFNNTEIKPTISYEVQKIYGVHAGDVYIPATVSVSTNDEAVRKRIGLSVVRDSKSGDIVVKLVNMLPVATTLKIDLGQIIGASTDATKIVLKGKPGDRQILPEQAVVKLQADGRLNLDAYSFTVLRFKGR</sequence>
<reference evidence="8" key="1">
    <citation type="submission" date="2022-01" db="EMBL/GenBank/DDBJ databases">
        <authorList>
            <person name="Jo J.-H."/>
            <person name="Im W.-T."/>
        </authorList>
    </citation>
    <scope>NUCLEOTIDE SEQUENCE</scope>
    <source>
        <strain evidence="8">NA20</strain>
    </source>
</reference>
<dbReference type="Gene3D" id="2.115.10.20">
    <property type="entry name" value="Glycosyl hydrolase domain, family 43"/>
    <property type="match status" value="1"/>
</dbReference>
<dbReference type="InterPro" id="IPR051563">
    <property type="entry name" value="Glycosyl_Hydrolase_51"/>
</dbReference>
<evidence type="ECO:0000256" key="3">
    <source>
        <dbReference type="ARBA" id="ARBA00012670"/>
    </source>
</evidence>
<dbReference type="Proteomes" id="UP001165367">
    <property type="component" value="Unassembled WGS sequence"/>
</dbReference>
<dbReference type="SUPFAM" id="SSF51445">
    <property type="entry name" value="(Trans)glycosidases"/>
    <property type="match status" value="1"/>
</dbReference>
<gene>
    <name evidence="8" type="ORF">LZZ85_02905</name>
</gene>
<organism evidence="8 9">
    <name type="scientific">Terrimonas ginsenosidimutans</name>
    <dbReference type="NCBI Taxonomy" id="2908004"/>
    <lineage>
        <taxon>Bacteria</taxon>
        <taxon>Pseudomonadati</taxon>
        <taxon>Bacteroidota</taxon>
        <taxon>Chitinophagia</taxon>
        <taxon>Chitinophagales</taxon>
        <taxon>Chitinophagaceae</taxon>
        <taxon>Terrimonas</taxon>
    </lineage>
</organism>
<dbReference type="EC" id="3.2.1.55" evidence="3"/>
<name>A0ABS9KLK7_9BACT</name>
<comment type="similarity">
    <text evidence="2">Belongs to the glycosyl hydrolase 51 family.</text>
</comment>
<accession>A0ABS9KLK7</accession>
<dbReference type="Gene3D" id="2.60.120.260">
    <property type="entry name" value="Galactose-binding domain-like"/>
    <property type="match status" value="1"/>
</dbReference>
<evidence type="ECO:0000256" key="1">
    <source>
        <dbReference type="ARBA" id="ARBA00001462"/>
    </source>
</evidence>
<feature type="domain" description="Alpha-L-arabinofuranosidase C-terminal" evidence="7">
    <location>
        <begin position="674"/>
        <end position="846"/>
    </location>
</feature>
<dbReference type="InterPro" id="IPR010720">
    <property type="entry name" value="Alpha-L-AF_C"/>
</dbReference>
<evidence type="ECO:0000256" key="2">
    <source>
        <dbReference type="ARBA" id="ARBA00007186"/>
    </source>
</evidence>
<dbReference type="InterPro" id="IPR055235">
    <property type="entry name" value="ASD1_cat"/>
</dbReference>
<comment type="caution">
    <text evidence="8">The sequence shown here is derived from an EMBL/GenBank/DDBJ whole genome shotgun (WGS) entry which is preliminary data.</text>
</comment>
<dbReference type="Pfam" id="PF22847">
    <property type="entry name" value="BT_3657-like_N"/>
    <property type="match status" value="2"/>
</dbReference>
<keyword evidence="9" id="KW-1185">Reference proteome</keyword>
<dbReference type="InterPro" id="IPR055133">
    <property type="entry name" value="BT_3657-like_N"/>
</dbReference>
<evidence type="ECO:0000259" key="7">
    <source>
        <dbReference type="SMART" id="SM00813"/>
    </source>
</evidence>
<dbReference type="SUPFAM" id="SSF75005">
    <property type="entry name" value="Arabinanase/levansucrase/invertase"/>
    <property type="match status" value="1"/>
</dbReference>
<dbReference type="PANTHER" id="PTHR31776:SF26">
    <property type="entry name" value="SECRETED ARABINOSIDASE"/>
    <property type="match status" value="1"/>
</dbReference>
<evidence type="ECO:0000313" key="8">
    <source>
        <dbReference type="EMBL" id="MCG2613206.1"/>
    </source>
</evidence>
<comment type="catalytic activity">
    <reaction evidence="1">
        <text>Hydrolysis of terminal non-reducing alpha-L-arabinofuranoside residues in alpha-L-arabinosides.</text>
        <dbReference type="EC" id="3.2.1.55"/>
    </reaction>
</comment>
<protein>
    <recommendedName>
        <fullName evidence="3">non-reducing end alpha-L-arabinofuranosidase</fullName>
        <ecNumber evidence="3">3.2.1.55</ecNumber>
    </recommendedName>
</protein>
<feature type="chain" id="PRO_5045877248" description="non-reducing end alpha-L-arabinofuranosidase" evidence="6">
    <location>
        <begin position="21"/>
        <end position="855"/>
    </location>
</feature>
<evidence type="ECO:0000256" key="4">
    <source>
        <dbReference type="ARBA" id="ARBA00022729"/>
    </source>
</evidence>
<keyword evidence="4 6" id="KW-0732">Signal</keyword>
<dbReference type="InterPro" id="IPR008979">
    <property type="entry name" value="Galactose-bd-like_sf"/>
</dbReference>
<dbReference type="InterPro" id="IPR003305">
    <property type="entry name" value="CenC_carb-bd"/>
</dbReference>
<dbReference type="RefSeq" id="WP_237868435.1">
    <property type="nucleotide sequence ID" value="NZ_JAKLTR010000002.1"/>
</dbReference>
<dbReference type="PANTHER" id="PTHR31776">
    <property type="entry name" value="ALPHA-L-ARABINOFURANOSIDASE 1"/>
    <property type="match status" value="1"/>
</dbReference>
<dbReference type="SMART" id="SM00813">
    <property type="entry name" value="Alpha-L-AF_C"/>
    <property type="match status" value="1"/>
</dbReference>